<feature type="transmembrane region" description="Helical" evidence="8">
    <location>
        <begin position="250"/>
        <end position="272"/>
    </location>
</feature>
<keyword evidence="5 8" id="KW-0812">Transmembrane</keyword>
<comment type="subcellular location">
    <subcellularLocation>
        <location evidence="1">Cell membrane</location>
        <topology evidence="1">Multi-pass membrane protein</topology>
    </subcellularLocation>
</comment>
<keyword evidence="7 8" id="KW-0472">Membrane</keyword>
<gene>
    <name evidence="9" type="ORF">A2713_00135</name>
</gene>
<keyword evidence="2" id="KW-1003">Cell membrane</keyword>
<keyword evidence="4" id="KW-0808">Transferase</keyword>
<organism evidence="9 10">
    <name type="scientific">candidate division WWE3 bacterium RIFCSPHIGHO2_01_FULL_35_17</name>
    <dbReference type="NCBI Taxonomy" id="1802614"/>
    <lineage>
        <taxon>Bacteria</taxon>
        <taxon>Katanobacteria</taxon>
    </lineage>
</organism>
<proteinExistence type="predicted"/>
<evidence type="ECO:0000256" key="6">
    <source>
        <dbReference type="ARBA" id="ARBA00022989"/>
    </source>
</evidence>
<dbReference type="GO" id="GO:0016763">
    <property type="term" value="F:pentosyltransferase activity"/>
    <property type="evidence" value="ECO:0007669"/>
    <property type="project" value="TreeGrafter"/>
</dbReference>
<sequence length="535" mass="62527">MQRIYKYINDNKPFFYFFFFYVVARIFLINVNFTEWGDTFRMIRGASFLSNGSWPFDEKRLPFYSLLLVPGIWLNAEILWGRLLSLVSSFVTLLFVYLFYLKFISDNKKFALLSVITLSLTSVFAYWSFRVMADPIFTTLIILFVYFFMSFNTSSKGKKLLTFKKVGILSFLLLVITMTRIEGAFLAFGVGLLFLIKRKWLDTFVVFIPQVLIYVPWIIYTKLIYSGNIQNDYFEEAKGFIFSFPRFEYFFSYTAFVLVVPCLIVFLIFGVSYWRKSKLFESSLWLPLATFLILELIVGFIWTPSLPRIYMPIIPFIVMLSVFGIEKIDLYKHRILFIAANLVSLGLFVYLQSSQKLYFLGASKLLFVLIIGSSILISVSAFLPNYFNRIVFGSVITLSVLISGIVIYNQKNIYKTVKQGIDFINEDPGFTAYSDETGNTEWYLKDDSVYLPQNVQMEGEFQYRVLKKWNVKYLLWTNEFNRGSAFVDPKADTRYTLLAVFKEEIKDPFDVLLNSLKMVKDESSQVFYTKVYLVN</sequence>
<keyword evidence="3" id="KW-0328">Glycosyltransferase</keyword>
<evidence type="ECO:0000256" key="3">
    <source>
        <dbReference type="ARBA" id="ARBA00022676"/>
    </source>
</evidence>
<dbReference type="Proteomes" id="UP000176444">
    <property type="component" value="Unassembled WGS sequence"/>
</dbReference>
<dbReference type="GO" id="GO:0005886">
    <property type="term" value="C:plasma membrane"/>
    <property type="evidence" value="ECO:0007669"/>
    <property type="project" value="UniProtKB-SubCell"/>
</dbReference>
<accession>A0A1F4USR9</accession>
<evidence type="ECO:0000256" key="4">
    <source>
        <dbReference type="ARBA" id="ARBA00022679"/>
    </source>
</evidence>
<feature type="transmembrane region" description="Helical" evidence="8">
    <location>
        <begin position="86"/>
        <end position="103"/>
    </location>
</feature>
<feature type="transmembrane region" description="Helical" evidence="8">
    <location>
        <begin position="14"/>
        <end position="33"/>
    </location>
</feature>
<feature type="transmembrane region" description="Helical" evidence="8">
    <location>
        <begin position="284"/>
        <end position="302"/>
    </location>
</feature>
<feature type="transmembrane region" description="Helical" evidence="8">
    <location>
        <begin position="365"/>
        <end position="384"/>
    </location>
</feature>
<dbReference type="InterPro" id="IPR050297">
    <property type="entry name" value="LipidA_mod_glycosyltrf_83"/>
</dbReference>
<feature type="transmembrane region" description="Helical" evidence="8">
    <location>
        <begin position="110"/>
        <end position="129"/>
    </location>
</feature>
<evidence type="ECO:0000256" key="8">
    <source>
        <dbReference type="SAM" id="Phobius"/>
    </source>
</evidence>
<evidence type="ECO:0000313" key="9">
    <source>
        <dbReference type="EMBL" id="OGC47979.1"/>
    </source>
</evidence>
<evidence type="ECO:0000256" key="1">
    <source>
        <dbReference type="ARBA" id="ARBA00004651"/>
    </source>
</evidence>
<evidence type="ECO:0000256" key="7">
    <source>
        <dbReference type="ARBA" id="ARBA00023136"/>
    </source>
</evidence>
<dbReference type="PANTHER" id="PTHR33908:SF11">
    <property type="entry name" value="MEMBRANE PROTEIN"/>
    <property type="match status" value="1"/>
</dbReference>
<comment type="caution">
    <text evidence="9">The sequence shown here is derived from an EMBL/GenBank/DDBJ whole genome shotgun (WGS) entry which is preliminary data.</text>
</comment>
<evidence type="ECO:0000313" key="10">
    <source>
        <dbReference type="Proteomes" id="UP000176444"/>
    </source>
</evidence>
<reference evidence="9 10" key="1">
    <citation type="journal article" date="2016" name="Nat. Commun.">
        <title>Thousands of microbial genomes shed light on interconnected biogeochemical processes in an aquifer system.</title>
        <authorList>
            <person name="Anantharaman K."/>
            <person name="Brown C.T."/>
            <person name="Hug L.A."/>
            <person name="Sharon I."/>
            <person name="Castelle C.J."/>
            <person name="Probst A.J."/>
            <person name="Thomas B.C."/>
            <person name="Singh A."/>
            <person name="Wilkins M.J."/>
            <person name="Karaoz U."/>
            <person name="Brodie E.L."/>
            <person name="Williams K.H."/>
            <person name="Hubbard S.S."/>
            <person name="Banfield J.F."/>
        </authorList>
    </citation>
    <scope>NUCLEOTIDE SEQUENCE [LARGE SCALE GENOMIC DNA]</scope>
</reference>
<dbReference type="EMBL" id="MEUX01000004">
    <property type="protein sequence ID" value="OGC47979.1"/>
    <property type="molecule type" value="Genomic_DNA"/>
</dbReference>
<name>A0A1F4USR9_UNCKA</name>
<evidence type="ECO:0000256" key="5">
    <source>
        <dbReference type="ARBA" id="ARBA00022692"/>
    </source>
</evidence>
<feature type="transmembrane region" description="Helical" evidence="8">
    <location>
        <begin position="334"/>
        <end position="353"/>
    </location>
</feature>
<dbReference type="GO" id="GO:0009103">
    <property type="term" value="P:lipopolysaccharide biosynthetic process"/>
    <property type="evidence" value="ECO:0007669"/>
    <property type="project" value="UniProtKB-ARBA"/>
</dbReference>
<feature type="transmembrane region" description="Helical" evidence="8">
    <location>
        <begin position="390"/>
        <end position="408"/>
    </location>
</feature>
<evidence type="ECO:0000256" key="2">
    <source>
        <dbReference type="ARBA" id="ARBA00022475"/>
    </source>
</evidence>
<protein>
    <submittedName>
        <fullName evidence="9">Uncharacterized protein</fullName>
    </submittedName>
</protein>
<dbReference type="PANTHER" id="PTHR33908">
    <property type="entry name" value="MANNOSYLTRANSFERASE YKCB-RELATED"/>
    <property type="match status" value="1"/>
</dbReference>
<feature type="transmembrane region" description="Helical" evidence="8">
    <location>
        <begin position="135"/>
        <end position="154"/>
    </location>
</feature>
<feature type="transmembrane region" description="Helical" evidence="8">
    <location>
        <begin position="200"/>
        <end position="220"/>
    </location>
</feature>
<feature type="transmembrane region" description="Helical" evidence="8">
    <location>
        <begin position="166"/>
        <end position="194"/>
    </location>
</feature>
<dbReference type="AlphaFoldDB" id="A0A1F4USR9"/>
<feature type="transmembrane region" description="Helical" evidence="8">
    <location>
        <begin position="309"/>
        <end position="328"/>
    </location>
</feature>
<keyword evidence="6 8" id="KW-1133">Transmembrane helix</keyword>